<proteinExistence type="predicted"/>
<dbReference type="InterPro" id="IPR027377">
    <property type="entry name" value="ZAR1/RTP1-5-like_Znf-3CxxC"/>
</dbReference>
<evidence type="ECO:0000256" key="1">
    <source>
        <dbReference type="ARBA" id="ARBA00022723"/>
    </source>
</evidence>
<evidence type="ECO:0000259" key="4">
    <source>
        <dbReference type="SMART" id="SM01328"/>
    </source>
</evidence>
<dbReference type="AlphaFoldDB" id="A0A5N7BGT7"/>
<evidence type="ECO:0000313" key="5">
    <source>
        <dbReference type="EMBL" id="KAE8380928.1"/>
    </source>
</evidence>
<organism evidence="5 6">
    <name type="scientific">Aspergillus bertholletiae</name>
    <dbReference type="NCBI Taxonomy" id="1226010"/>
    <lineage>
        <taxon>Eukaryota</taxon>
        <taxon>Fungi</taxon>
        <taxon>Dikarya</taxon>
        <taxon>Ascomycota</taxon>
        <taxon>Pezizomycotina</taxon>
        <taxon>Eurotiomycetes</taxon>
        <taxon>Eurotiomycetidae</taxon>
        <taxon>Eurotiales</taxon>
        <taxon>Aspergillaceae</taxon>
        <taxon>Aspergillus</taxon>
        <taxon>Aspergillus subgen. Circumdati</taxon>
    </lineage>
</organism>
<keyword evidence="1" id="KW-0479">Metal-binding</keyword>
<reference evidence="5 6" key="1">
    <citation type="submission" date="2019-04" db="EMBL/GenBank/DDBJ databases">
        <title>Friends and foes A comparative genomics studyof 23 Aspergillus species from section Flavi.</title>
        <authorList>
            <consortium name="DOE Joint Genome Institute"/>
            <person name="Kjaerbolling I."/>
            <person name="Vesth T."/>
            <person name="Frisvad J.C."/>
            <person name="Nybo J.L."/>
            <person name="Theobald S."/>
            <person name="Kildgaard S."/>
            <person name="Isbrandt T."/>
            <person name="Kuo A."/>
            <person name="Sato A."/>
            <person name="Lyhne E.K."/>
            <person name="Kogle M.E."/>
            <person name="Wiebenga A."/>
            <person name="Kun R.S."/>
            <person name="Lubbers R.J."/>
            <person name="Makela M.R."/>
            <person name="Barry K."/>
            <person name="Chovatia M."/>
            <person name="Clum A."/>
            <person name="Daum C."/>
            <person name="Haridas S."/>
            <person name="He G."/>
            <person name="LaButti K."/>
            <person name="Lipzen A."/>
            <person name="Mondo S."/>
            <person name="Riley R."/>
            <person name="Salamov A."/>
            <person name="Simmons B.A."/>
            <person name="Magnuson J.K."/>
            <person name="Henrissat B."/>
            <person name="Mortensen U.H."/>
            <person name="Larsen T.O."/>
            <person name="Devries R.P."/>
            <person name="Grigoriev I.V."/>
            <person name="Machida M."/>
            <person name="Baker S.E."/>
            <person name="Andersen M.R."/>
        </authorList>
    </citation>
    <scope>NUCLEOTIDE SEQUENCE [LARGE SCALE GENOMIC DNA]</scope>
    <source>
        <strain evidence="5 6">IBT 29228</strain>
    </source>
</reference>
<dbReference type="OrthoDB" id="8121437at2759"/>
<sequence length="160" mass="18670">MPNKKPKRDFRWSMYPKLHDDVSRLLGKDNLDFQFHTIDDSKGCTEEYETNIMGRFICRNNSCSSSGWSSKKIAIIIRMYPGAKYNARVYHQRCKRCNALSRPFLDTSYAERVVYRLKKWRGVQMDVPHYSGENKGRPHNSDLCEGCKDGRCSAFGSLWL</sequence>
<dbReference type="GO" id="GO:0008270">
    <property type="term" value="F:zinc ion binding"/>
    <property type="evidence" value="ECO:0007669"/>
    <property type="project" value="UniProtKB-KW"/>
</dbReference>
<protein>
    <submittedName>
        <fullName evidence="5">Zinc-binding domain-containing protein</fullName>
    </submittedName>
</protein>
<evidence type="ECO:0000256" key="2">
    <source>
        <dbReference type="ARBA" id="ARBA00022771"/>
    </source>
</evidence>
<gene>
    <name evidence="5" type="ORF">BDV26DRAFT_279222</name>
</gene>
<evidence type="ECO:0000256" key="3">
    <source>
        <dbReference type="ARBA" id="ARBA00022833"/>
    </source>
</evidence>
<dbReference type="SMART" id="SM01328">
    <property type="entry name" value="zf-3CxxC"/>
    <property type="match status" value="1"/>
</dbReference>
<name>A0A5N7BGT7_9EURO</name>
<dbReference type="Pfam" id="PF13695">
    <property type="entry name" value="Zn_ribbon_3CxxC"/>
    <property type="match status" value="1"/>
</dbReference>
<feature type="domain" description="3CxxC-type" evidence="4">
    <location>
        <begin position="51"/>
        <end position="150"/>
    </location>
</feature>
<keyword evidence="3" id="KW-0862">Zinc</keyword>
<keyword evidence="2" id="KW-0863">Zinc-finger</keyword>
<keyword evidence="6" id="KW-1185">Reference proteome</keyword>
<evidence type="ECO:0000313" key="6">
    <source>
        <dbReference type="Proteomes" id="UP000326198"/>
    </source>
</evidence>
<dbReference type="EMBL" id="ML736176">
    <property type="protein sequence ID" value="KAE8380928.1"/>
    <property type="molecule type" value="Genomic_DNA"/>
</dbReference>
<dbReference type="Proteomes" id="UP000326198">
    <property type="component" value="Unassembled WGS sequence"/>
</dbReference>
<accession>A0A5N7BGT7</accession>